<dbReference type="EMBL" id="JAUIQD010000003">
    <property type="protein sequence ID" value="KAK3356597.1"/>
    <property type="molecule type" value="Genomic_DNA"/>
</dbReference>
<comment type="similarity">
    <text evidence="1">Belongs to the aldose epimerase family.</text>
</comment>
<dbReference type="SUPFAM" id="SSF74650">
    <property type="entry name" value="Galactose mutarotase-like"/>
    <property type="match status" value="1"/>
</dbReference>
<evidence type="ECO:0000256" key="2">
    <source>
        <dbReference type="ARBA" id="ARBA00023235"/>
    </source>
</evidence>
<evidence type="ECO:0000256" key="3">
    <source>
        <dbReference type="ARBA" id="ARBA00023277"/>
    </source>
</evidence>
<name>A0AAJ0HKJ8_9PEZI</name>
<dbReference type="InterPro" id="IPR008183">
    <property type="entry name" value="Aldose_1/G6P_1-epimerase"/>
</dbReference>
<dbReference type="PANTHER" id="PTHR10091:SF2">
    <property type="entry name" value="ALDOSE 1-EPIMERASE"/>
    <property type="match status" value="1"/>
</dbReference>
<dbReference type="Proteomes" id="UP001275084">
    <property type="component" value="Unassembled WGS sequence"/>
</dbReference>
<dbReference type="AlphaFoldDB" id="A0AAJ0HKJ8"/>
<evidence type="ECO:0000256" key="4">
    <source>
        <dbReference type="SAM" id="SignalP"/>
    </source>
</evidence>
<dbReference type="InterPro" id="IPR014718">
    <property type="entry name" value="GH-type_carb-bd"/>
</dbReference>
<reference evidence="5" key="2">
    <citation type="submission" date="2023-06" db="EMBL/GenBank/DDBJ databases">
        <authorList>
            <consortium name="Lawrence Berkeley National Laboratory"/>
            <person name="Haridas S."/>
            <person name="Hensen N."/>
            <person name="Bonometti L."/>
            <person name="Westerberg I."/>
            <person name="Brannstrom I.O."/>
            <person name="Guillou S."/>
            <person name="Cros-Aarteil S."/>
            <person name="Calhoun S."/>
            <person name="Kuo A."/>
            <person name="Mondo S."/>
            <person name="Pangilinan J."/>
            <person name="Riley R."/>
            <person name="Labutti K."/>
            <person name="Andreopoulos B."/>
            <person name="Lipzen A."/>
            <person name="Chen C."/>
            <person name="Yanf M."/>
            <person name="Daum C."/>
            <person name="Ng V."/>
            <person name="Clum A."/>
            <person name="Steindorff A."/>
            <person name="Ohm R."/>
            <person name="Martin F."/>
            <person name="Silar P."/>
            <person name="Natvig D."/>
            <person name="Lalanne C."/>
            <person name="Gautier V."/>
            <person name="Ament-Velasquez S.L."/>
            <person name="Kruys A."/>
            <person name="Hutchinson M.I."/>
            <person name="Powell A.J."/>
            <person name="Barry K."/>
            <person name="Miller A.N."/>
            <person name="Grigoriev I.V."/>
            <person name="Debuchy R."/>
            <person name="Gladieux P."/>
            <person name="Thoren M.H."/>
            <person name="Johannesson H."/>
        </authorList>
    </citation>
    <scope>NUCLEOTIDE SEQUENCE</scope>
    <source>
        <strain evidence="5">CBS 955.72</strain>
    </source>
</reference>
<dbReference type="Pfam" id="PF01263">
    <property type="entry name" value="Aldose_epim"/>
    <property type="match status" value="1"/>
</dbReference>
<reference evidence="5" key="1">
    <citation type="journal article" date="2023" name="Mol. Phylogenet. Evol.">
        <title>Genome-scale phylogeny and comparative genomics of the fungal order Sordariales.</title>
        <authorList>
            <person name="Hensen N."/>
            <person name="Bonometti L."/>
            <person name="Westerberg I."/>
            <person name="Brannstrom I.O."/>
            <person name="Guillou S."/>
            <person name="Cros-Aarteil S."/>
            <person name="Calhoun S."/>
            <person name="Haridas S."/>
            <person name="Kuo A."/>
            <person name="Mondo S."/>
            <person name="Pangilinan J."/>
            <person name="Riley R."/>
            <person name="LaButti K."/>
            <person name="Andreopoulos B."/>
            <person name="Lipzen A."/>
            <person name="Chen C."/>
            <person name="Yan M."/>
            <person name="Daum C."/>
            <person name="Ng V."/>
            <person name="Clum A."/>
            <person name="Steindorff A."/>
            <person name="Ohm R.A."/>
            <person name="Martin F."/>
            <person name="Silar P."/>
            <person name="Natvig D.O."/>
            <person name="Lalanne C."/>
            <person name="Gautier V."/>
            <person name="Ament-Velasquez S.L."/>
            <person name="Kruys A."/>
            <person name="Hutchinson M.I."/>
            <person name="Powell A.J."/>
            <person name="Barry K."/>
            <person name="Miller A.N."/>
            <person name="Grigoriev I.V."/>
            <person name="Debuchy R."/>
            <person name="Gladieux P."/>
            <person name="Hiltunen Thoren M."/>
            <person name="Johannesson H."/>
        </authorList>
    </citation>
    <scope>NUCLEOTIDE SEQUENCE</scope>
    <source>
        <strain evidence="5">CBS 955.72</strain>
    </source>
</reference>
<proteinExistence type="inferred from homology"/>
<sequence>MGSSKWILGIISSVVSVMNVVAGGVTMEPAEDGRYTITAPGIKAQFITYGATLTNLFVCDKSGKEVDVVLGYDDASFYARDKSHPTYNSIPGRYANRIGKAQFTIDGKTYRTQRNDGQNTLHSGTNNWSYRNWNVTSFSGDSITFSIVDEEGESTGMPGQVDANVTYTVANGTWSIKMVATSPKTQTPLMLTHHTYFNLDAYRNPATSLIWDHTLSMPYAERYLAIDSNSLPTGKVLTAAAGSANDFASQANLTLGHARSSSQLRGNCGNNCEGYNGFWIFDNVPRDAVVLTLASLWSGIKAELRTNQIGVVLYTCAWSDGSANLKRTQGTGSRKRVEKSSCIAIEAQDYVDGINHREWDRVDAQITGPGETYIWQSSWSFGTIM</sequence>
<comment type="caution">
    <text evidence="5">The sequence shown here is derived from an EMBL/GenBank/DDBJ whole genome shotgun (WGS) entry which is preliminary data.</text>
</comment>
<dbReference type="PANTHER" id="PTHR10091">
    <property type="entry name" value="ALDOSE-1-EPIMERASE"/>
    <property type="match status" value="1"/>
</dbReference>
<keyword evidence="2" id="KW-0413">Isomerase</keyword>
<keyword evidence="3" id="KW-0119">Carbohydrate metabolism</keyword>
<dbReference type="FunFam" id="2.70.98.10:FF:000014">
    <property type="entry name" value="Aldose 1-epimerase, putative"/>
    <property type="match status" value="1"/>
</dbReference>
<protein>
    <submittedName>
        <fullName evidence="5">Galactose mutarotase-like protein</fullName>
    </submittedName>
</protein>
<dbReference type="GO" id="GO:0030246">
    <property type="term" value="F:carbohydrate binding"/>
    <property type="evidence" value="ECO:0007669"/>
    <property type="project" value="InterPro"/>
</dbReference>
<gene>
    <name evidence="5" type="ORF">B0T25DRAFT_589173</name>
</gene>
<dbReference type="InterPro" id="IPR011013">
    <property type="entry name" value="Gal_mutarotase_sf_dom"/>
</dbReference>
<keyword evidence="4" id="KW-0732">Signal</keyword>
<dbReference type="GO" id="GO:0006006">
    <property type="term" value="P:glucose metabolic process"/>
    <property type="evidence" value="ECO:0007669"/>
    <property type="project" value="TreeGrafter"/>
</dbReference>
<dbReference type="GO" id="GO:0004034">
    <property type="term" value="F:aldose 1-epimerase activity"/>
    <property type="evidence" value="ECO:0007669"/>
    <property type="project" value="TreeGrafter"/>
</dbReference>
<accession>A0AAJ0HKJ8</accession>
<evidence type="ECO:0000256" key="1">
    <source>
        <dbReference type="ARBA" id="ARBA00006206"/>
    </source>
</evidence>
<dbReference type="CDD" id="cd09019">
    <property type="entry name" value="galactose_mutarotase_like"/>
    <property type="match status" value="1"/>
</dbReference>
<feature type="signal peptide" evidence="4">
    <location>
        <begin position="1"/>
        <end position="22"/>
    </location>
</feature>
<keyword evidence="6" id="KW-1185">Reference proteome</keyword>
<feature type="chain" id="PRO_5042590446" evidence="4">
    <location>
        <begin position="23"/>
        <end position="385"/>
    </location>
</feature>
<dbReference type="InterPro" id="IPR047215">
    <property type="entry name" value="Galactose_mutarotase-like"/>
</dbReference>
<dbReference type="Gene3D" id="2.70.98.10">
    <property type="match status" value="1"/>
</dbReference>
<evidence type="ECO:0000313" key="6">
    <source>
        <dbReference type="Proteomes" id="UP001275084"/>
    </source>
</evidence>
<organism evidence="5 6">
    <name type="scientific">Lasiosphaeria hispida</name>
    <dbReference type="NCBI Taxonomy" id="260671"/>
    <lineage>
        <taxon>Eukaryota</taxon>
        <taxon>Fungi</taxon>
        <taxon>Dikarya</taxon>
        <taxon>Ascomycota</taxon>
        <taxon>Pezizomycotina</taxon>
        <taxon>Sordariomycetes</taxon>
        <taxon>Sordariomycetidae</taxon>
        <taxon>Sordariales</taxon>
        <taxon>Lasiosphaeriaceae</taxon>
        <taxon>Lasiosphaeria</taxon>
    </lineage>
</organism>
<evidence type="ECO:0000313" key="5">
    <source>
        <dbReference type="EMBL" id="KAK3356597.1"/>
    </source>
</evidence>
<dbReference type="GO" id="GO:0033499">
    <property type="term" value="P:galactose catabolic process via UDP-galactose, Leloir pathway"/>
    <property type="evidence" value="ECO:0007669"/>
    <property type="project" value="TreeGrafter"/>
</dbReference>